<organism evidence="3 4">
    <name type="scientific">Actinomadura craniellae</name>
    <dbReference type="NCBI Taxonomy" id="2231787"/>
    <lineage>
        <taxon>Bacteria</taxon>
        <taxon>Bacillati</taxon>
        <taxon>Actinomycetota</taxon>
        <taxon>Actinomycetes</taxon>
        <taxon>Streptosporangiales</taxon>
        <taxon>Thermomonosporaceae</taxon>
        <taxon>Actinomadura</taxon>
    </lineage>
</organism>
<dbReference type="OrthoDB" id="3196285at2"/>
<evidence type="ECO:0000313" key="4">
    <source>
        <dbReference type="Proteomes" id="UP000251891"/>
    </source>
</evidence>
<evidence type="ECO:0000259" key="1">
    <source>
        <dbReference type="Pfam" id="PF13556"/>
    </source>
</evidence>
<dbReference type="Pfam" id="PF14361">
    <property type="entry name" value="RsbRD_N"/>
    <property type="match status" value="1"/>
</dbReference>
<proteinExistence type="predicted"/>
<dbReference type="PANTHER" id="PTHR33744">
    <property type="entry name" value="CARBOHYDRATE DIACID REGULATOR"/>
    <property type="match status" value="1"/>
</dbReference>
<reference evidence="3 4" key="1">
    <citation type="submission" date="2018-06" db="EMBL/GenBank/DDBJ databases">
        <title>Actinomadura craniellae sp. nov. isolated from marine sponge Craniella sp.</title>
        <authorList>
            <person name="Li L."/>
            <person name="Xu Q.H."/>
            <person name="Lin H.W."/>
            <person name="Lu Y.H."/>
        </authorList>
    </citation>
    <scope>NUCLEOTIDE SEQUENCE [LARGE SCALE GENOMIC DNA]</scope>
    <source>
        <strain evidence="3 4">LHW63021</strain>
    </source>
</reference>
<dbReference type="Pfam" id="PF13556">
    <property type="entry name" value="HTH_30"/>
    <property type="match status" value="1"/>
</dbReference>
<comment type="caution">
    <text evidence="3">The sequence shown here is derived from an EMBL/GenBank/DDBJ whole genome shotgun (WGS) entry which is preliminary data.</text>
</comment>
<dbReference type="InterPro" id="IPR051448">
    <property type="entry name" value="CdaR-like_regulators"/>
</dbReference>
<dbReference type="InterPro" id="IPR025751">
    <property type="entry name" value="RsbRD_N_dom"/>
</dbReference>
<evidence type="ECO:0000313" key="3">
    <source>
        <dbReference type="EMBL" id="RAY13140.1"/>
    </source>
</evidence>
<name>A0A365H220_9ACTN</name>
<protein>
    <submittedName>
        <fullName evidence="3">PucR family transcriptional regulator</fullName>
    </submittedName>
</protein>
<dbReference type="PANTHER" id="PTHR33744:SF1">
    <property type="entry name" value="DNA-BINDING TRANSCRIPTIONAL ACTIVATOR ADER"/>
    <property type="match status" value="1"/>
</dbReference>
<dbReference type="Gene3D" id="1.10.10.2840">
    <property type="entry name" value="PucR C-terminal helix-turn-helix domain"/>
    <property type="match status" value="1"/>
</dbReference>
<dbReference type="InterPro" id="IPR025736">
    <property type="entry name" value="PucR_C-HTH_dom"/>
</dbReference>
<feature type="domain" description="PucR C-terminal helix-turn-helix" evidence="1">
    <location>
        <begin position="356"/>
        <end position="414"/>
    </location>
</feature>
<accession>A0A365H220</accession>
<dbReference type="AlphaFoldDB" id="A0A365H220"/>
<gene>
    <name evidence="3" type="ORF">DPM19_21860</name>
</gene>
<dbReference type="InterPro" id="IPR042070">
    <property type="entry name" value="PucR_C-HTH_sf"/>
</dbReference>
<keyword evidence="4" id="KW-1185">Reference proteome</keyword>
<feature type="domain" description="RsbT co-antagonist protein RsbRD N-terminal" evidence="2">
    <location>
        <begin position="51"/>
        <end position="188"/>
    </location>
</feature>
<sequence length="428" mass="47217">MAVWSRSPPRWQHYSPRRIPEVAVTVRELAHDRADKEVMRRAVRRLSTRLPEVTDRLVAEILDDEERECSARLRRDLWQACRSGLERGIQSILDPDNGRADLRWAEAVGQWRAEQGLPLDWLLRLYRVGGYVFWQSVVEIVSAEDPEHVPALVRYAAQTWEAIDQQSTAATEAYHRTEYDLLRRSEERVNAVLDALLEGRGDGGLPAAAMTVLGLPAQGRYAVVVLAEDVPVRPAPSLPHAGTGLRFIWRVRADGTVGLVSMGGAGLDELAAAIGGRIQGNAGISPVVGDLADVGRARWLAELALRTCTAAGAEVARLDRRLPGALVVSQPDIAHHLHREVFGSFAGLEPGLRDTLIETLACWLELDGSTAEVARRLYCHRNTVLNRLRRIEQLTGRLLARPADLVEITLALNALRLAEEIAEPAGGH</sequence>
<dbReference type="EMBL" id="QLYX01000010">
    <property type="protein sequence ID" value="RAY13140.1"/>
    <property type="molecule type" value="Genomic_DNA"/>
</dbReference>
<dbReference type="Proteomes" id="UP000251891">
    <property type="component" value="Unassembled WGS sequence"/>
</dbReference>
<evidence type="ECO:0000259" key="2">
    <source>
        <dbReference type="Pfam" id="PF14361"/>
    </source>
</evidence>